<dbReference type="HOGENOM" id="CLU_1792009_0_0_2"/>
<name>D9Q340_ACIS3</name>
<sequence length="144" mass="15420">MDTVVARDPSARFEATGYRGVVEVYSSLSPDEIARQFLLYQHAFIARVVPVLACSTPERLGEAMARLVPKGLSAGLELKVRVPLKGRVSEGAVKEALRVAGVALRGREANLKVVVESVGDCLLISVGEWRSCGPHCAVLVPVLP</sequence>
<evidence type="ECO:0000313" key="2">
    <source>
        <dbReference type="Proteomes" id="UP000000346"/>
    </source>
</evidence>
<dbReference type="AlphaFoldDB" id="D9Q340"/>
<keyword evidence="2" id="KW-1185">Reference proteome</keyword>
<proteinExistence type="predicted"/>
<dbReference type="eggNOG" id="arCOG00084">
    <property type="taxonomic scope" value="Archaea"/>
</dbReference>
<dbReference type="STRING" id="666510.ASAC_1323"/>
<gene>
    <name evidence="1" type="ordered locus">ASAC_1323</name>
</gene>
<evidence type="ECO:0000313" key="1">
    <source>
        <dbReference type="EMBL" id="ADL19728.1"/>
    </source>
</evidence>
<accession>D9Q340</accession>
<dbReference type="EMBL" id="CP001742">
    <property type="protein sequence ID" value="ADL19728.1"/>
    <property type="molecule type" value="Genomic_DNA"/>
</dbReference>
<dbReference type="KEGG" id="asc:ASAC_1323"/>
<evidence type="ECO:0008006" key="3">
    <source>
        <dbReference type="Google" id="ProtNLM"/>
    </source>
</evidence>
<protein>
    <recommendedName>
        <fullName evidence="3">THUMP domain-containing protein</fullName>
    </recommendedName>
</protein>
<dbReference type="Proteomes" id="UP000000346">
    <property type="component" value="Chromosome"/>
</dbReference>
<organism evidence="1 2">
    <name type="scientific">Acidilobus saccharovorans (strain DSM 16705 / JCM 18335 / VKM B-2471 / 345-15)</name>
    <dbReference type="NCBI Taxonomy" id="666510"/>
    <lineage>
        <taxon>Archaea</taxon>
        <taxon>Thermoproteota</taxon>
        <taxon>Thermoprotei</taxon>
        <taxon>Acidilobales</taxon>
        <taxon>Acidilobaceae</taxon>
        <taxon>Acidilobus</taxon>
    </lineage>
</organism>
<dbReference type="InParanoid" id="D9Q340"/>
<reference evidence="1 2" key="1">
    <citation type="journal article" date="2010" name="Appl. Environ. Microbiol.">
        <title>The genome sequence of the crenarchaeon Acidilobus saccharovorans supports a new order, Acidilobales, and suggests an important ecological role in terrestrial acidic hot springs.</title>
        <authorList>
            <person name="Mardanov A.V."/>
            <person name="Svetlitchnyi V.A."/>
            <person name="Beletsky A.V."/>
            <person name="Prokofeva M.I."/>
            <person name="Bonch-Osmolovskaya E.A."/>
            <person name="Ravin N.V."/>
            <person name="Skryabin K.G."/>
        </authorList>
    </citation>
    <scope>NUCLEOTIDE SEQUENCE [LARGE SCALE GENOMIC DNA]</scope>
    <source>
        <strain evidence="2">DSM 16705 / JCM 18335 / VKM B-2471 / 345-15</strain>
    </source>
</reference>